<accession>A0A2S2NED4</accession>
<gene>
    <name evidence="2" type="ORF">g.113010</name>
</gene>
<feature type="transmembrane region" description="Helical" evidence="1">
    <location>
        <begin position="33"/>
        <end position="52"/>
    </location>
</feature>
<organism evidence="2">
    <name type="scientific">Schizaphis graminum</name>
    <name type="common">Green bug aphid</name>
    <dbReference type="NCBI Taxonomy" id="13262"/>
    <lineage>
        <taxon>Eukaryota</taxon>
        <taxon>Metazoa</taxon>
        <taxon>Ecdysozoa</taxon>
        <taxon>Arthropoda</taxon>
        <taxon>Hexapoda</taxon>
        <taxon>Insecta</taxon>
        <taxon>Pterygota</taxon>
        <taxon>Neoptera</taxon>
        <taxon>Paraneoptera</taxon>
        <taxon>Hemiptera</taxon>
        <taxon>Sternorrhyncha</taxon>
        <taxon>Aphidomorpha</taxon>
        <taxon>Aphidoidea</taxon>
        <taxon>Aphididae</taxon>
        <taxon>Aphidini</taxon>
        <taxon>Schizaphis</taxon>
    </lineage>
</organism>
<dbReference type="AlphaFoldDB" id="A0A2S2NED4"/>
<evidence type="ECO:0000313" key="2">
    <source>
        <dbReference type="EMBL" id="MBY15499.1"/>
    </source>
</evidence>
<proteinExistence type="predicted"/>
<name>A0A2S2NED4_SCHGA</name>
<evidence type="ECO:0000256" key="1">
    <source>
        <dbReference type="SAM" id="Phobius"/>
    </source>
</evidence>
<protein>
    <submittedName>
        <fullName evidence="2">Uncharacterized protein</fullName>
    </submittedName>
</protein>
<keyword evidence="1" id="KW-0812">Transmembrane</keyword>
<keyword evidence="1" id="KW-1133">Transmembrane helix</keyword>
<dbReference type="EMBL" id="GGMR01002880">
    <property type="protein sequence ID" value="MBY15499.1"/>
    <property type="molecule type" value="Transcribed_RNA"/>
</dbReference>
<keyword evidence="1" id="KW-0472">Membrane</keyword>
<sequence>MVLVHFFHDSFLLFLIKNLDLALSFLSKIKCSCLLGFCFFFEYVQIFIFIFYSLFNRVVPPRNFWFKGLVCVASCGFSAVWVNIVVNVLTISLMFGWLELGNLKTSSSTISLKSVQFGFFRFHLRHLFLFDSPVLGVKIILIGI</sequence>
<reference evidence="2" key="1">
    <citation type="submission" date="2018-04" db="EMBL/GenBank/DDBJ databases">
        <title>Transcriptome of Schizaphis graminum biotype I.</title>
        <authorList>
            <person name="Scully E.D."/>
            <person name="Geib S.M."/>
            <person name="Palmer N.A."/>
            <person name="Koch K."/>
            <person name="Bradshaw J."/>
            <person name="Heng-Moss T."/>
            <person name="Sarath G."/>
        </authorList>
    </citation>
    <scope>NUCLEOTIDE SEQUENCE</scope>
</reference>
<feature type="transmembrane region" description="Helical" evidence="1">
    <location>
        <begin position="64"/>
        <end position="97"/>
    </location>
</feature>